<comment type="caution">
    <text evidence="1">The sequence shown here is derived from an EMBL/GenBank/DDBJ whole genome shotgun (WGS) entry which is preliminary data.</text>
</comment>
<organism evidence="1 2">
    <name type="scientific">Hydrotalea sandarakina</name>
    <dbReference type="NCBI Taxonomy" id="1004304"/>
    <lineage>
        <taxon>Bacteria</taxon>
        <taxon>Pseudomonadati</taxon>
        <taxon>Bacteroidota</taxon>
        <taxon>Chitinophagia</taxon>
        <taxon>Chitinophagales</taxon>
        <taxon>Chitinophagaceae</taxon>
        <taxon>Hydrotalea</taxon>
    </lineage>
</organism>
<evidence type="ECO:0000313" key="2">
    <source>
        <dbReference type="Proteomes" id="UP000249720"/>
    </source>
</evidence>
<evidence type="ECO:0000313" key="1">
    <source>
        <dbReference type="EMBL" id="PZX65541.1"/>
    </source>
</evidence>
<keyword evidence="2" id="KW-1185">Reference proteome</keyword>
<accession>A0A2W7RYF9</accession>
<dbReference type="OrthoDB" id="978691at2"/>
<evidence type="ECO:0008006" key="3">
    <source>
        <dbReference type="Google" id="ProtNLM"/>
    </source>
</evidence>
<dbReference type="Proteomes" id="UP000249720">
    <property type="component" value="Unassembled WGS sequence"/>
</dbReference>
<proteinExistence type="predicted"/>
<gene>
    <name evidence="1" type="ORF">LX80_00029</name>
</gene>
<dbReference type="EMBL" id="QKZV01000001">
    <property type="protein sequence ID" value="PZX65541.1"/>
    <property type="molecule type" value="Genomic_DNA"/>
</dbReference>
<name>A0A2W7RYF9_9BACT</name>
<dbReference type="RefSeq" id="WP_111293029.1">
    <property type="nucleotide sequence ID" value="NZ_QKZV01000001.1"/>
</dbReference>
<sequence length="173" mass="20213">MNISLEKILPADFSNRSRVWIYQSSRLLSMQEALTLEQLFADFVQNWKSHGTPVKGYANLIFGQFIVIMADESQAEVSGCSTDYSVHFIKQIEKQFNIQLFDRQMLAFFIKEKVELLPLSQIEYAIEKGFISEETIYFNNLVYTKQELLENWMIPAGKSWLGKRYFKTETSHS</sequence>
<protein>
    <recommendedName>
        <fullName evidence="3">ABC transporter ATPase</fullName>
    </recommendedName>
</protein>
<reference evidence="1 2" key="1">
    <citation type="submission" date="2018-06" db="EMBL/GenBank/DDBJ databases">
        <title>Genomic Encyclopedia of Archaeal and Bacterial Type Strains, Phase II (KMG-II): from individual species to whole genera.</title>
        <authorList>
            <person name="Goeker M."/>
        </authorList>
    </citation>
    <scope>NUCLEOTIDE SEQUENCE [LARGE SCALE GENOMIC DNA]</scope>
    <source>
        <strain evidence="1 2">DSM 23241</strain>
    </source>
</reference>
<dbReference type="AlphaFoldDB" id="A0A2W7RYF9"/>